<proteinExistence type="predicted"/>
<dbReference type="Proteomes" id="UP000024376">
    <property type="component" value="Unassembled WGS sequence"/>
</dbReference>
<organism evidence="3 4">
    <name type="scientific">Hypocrea jecorina (strain ATCC 56765 / BCRC 32924 / NRRL 11460 / Rut C-30)</name>
    <name type="common">Trichoderma reesei</name>
    <dbReference type="NCBI Taxonomy" id="1344414"/>
    <lineage>
        <taxon>Eukaryota</taxon>
        <taxon>Fungi</taxon>
        <taxon>Dikarya</taxon>
        <taxon>Ascomycota</taxon>
        <taxon>Pezizomycotina</taxon>
        <taxon>Sordariomycetes</taxon>
        <taxon>Hypocreomycetidae</taxon>
        <taxon>Hypocreales</taxon>
        <taxon>Hypocreaceae</taxon>
        <taxon>Trichoderma</taxon>
    </lineage>
</organism>
<name>A0A024S669_HYPJR</name>
<dbReference type="Pfam" id="PF00075">
    <property type="entry name" value="RNase_H"/>
    <property type="match status" value="1"/>
</dbReference>
<dbReference type="KEGG" id="trr:M419DRAFT_82155"/>
<dbReference type="EMBL" id="KI911150">
    <property type="protein sequence ID" value="ETS00824.1"/>
    <property type="molecule type" value="Genomic_DNA"/>
</dbReference>
<dbReference type="InterPro" id="IPR036397">
    <property type="entry name" value="RNaseH_sf"/>
</dbReference>
<feature type="region of interest" description="Disordered" evidence="1">
    <location>
        <begin position="91"/>
        <end position="111"/>
    </location>
</feature>
<reference evidence="4" key="1">
    <citation type="journal article" date="2013" name="Ind. Biotechnol.">
        <title>Comparative genomics analysis of Trichoderma reesei strains.</title>
        <authorList>
            <person name="Koike H."/>
            <person name="Aerts A."/>
            <person name="LaButti K."/>
            <person name="Grigoriev I.V."/>
            <person name="Baker S.E."/>
        </authorList>
    </citation>
    <scope>NUCLEOTIDE SEQUENCE [LARGE SCALE GENOMIC DNA]</scope>
    <source>
        <strain evidence="4">ATCC 56765 / BCRC 32924 / NRRL 11460 / Rut C-30</strain>
    </source>
</reference>
<evidence type="ECO:0000313" key="3">
    <source>
        <dbReference type="EMBL" id="ETS00824.1"/>
    </source>
</evidence>
<evidence type="ECO:0000259" key="2">
    <source>
        <dbReference type="PROSITE" id="PS50879"/>
    </source>
</evidence>
<feature type="compositionally biased region" description="Polar residues" evidence="1">
    <location>
        <begin position="91"/>
        <end position="106"/>
    </location>
</feature>
<feature type="region of interest" description="Disordered" evidence="1">
    <location>
        <begin position="369"/>
        <end position="417"/>
    </location>
</feature>
<dbReference type="AlphaFoldDB" id="A0A024S669"/>
<sequence length="417" mass="46688">MIGRFAQRRRGRTEIVCIEHWIPGRGGCLTHRKQANFQVYPRRPSFSTVTEVLNHHSLLITTKRCASNTIFPSASLPIQCPSSRSFCTQTDIESKTSSAESNSQPTRVRLSDSAQVRDEALKLEAESYVKSLIDNKANGGFLSKRAKLNVNRKLGFRGKIFIDLTDNATERATTVFKENTDKRHLIFFVDGSRFIITEAESGSVVTYSGAAVVYKPLEPNQPWVERYFAPSECEQNIVRVELVAILDGLKVAAVDTDLFERCDRRDSDDAGAKIRVKILSDCTSALRILKKLQGAIAADSPLLGDRIVRELIAMSQYLHRKGVEVELHWVRGHANVQGNSIANYAARYAAKHPEISAILEKELQVKLEPLPRAKKARTSPQNKPSAKEEKKKKTKKKSTHCEAAMPTIIPEVQDHIL</sequence>
<dbReference type="InterPro" id="IPR012337">
    <property type="entry name" value="RNaseH-like_sf"/>
</dbReference>
<gene>
    <name evidence="3" type="ORF">M419DRAFT_82155</name>
</gene>
<accession>A0A024S669</accession>
<feature type="domain" description="RNase H type-1" evidence="2">
    <location>
        <begin position="181"/>
        <end position="351"/>
    </location>
</feature>
<dbReference type="Gene3D" id="3.30.420.10">
    <property type="entry name" value="Ribonuclease H-like superfamily/Ribonuclease H"/>
    <property type="match status" value="1"/>
</dbReference>
<dbReference type="GO" id="GO:0004523">
    <property type="term" value="F:RNA-DNA hybrid ribonuclease activity"/>
    <property type="evidence" value="ECO:0007669"/>
    <property type="project" value="InterPro"/>
</dbReference>
<dbReference type="GO" id="GO:0003676">
    <property type="term" value="F:nucleic acid binding"/>
    <property type="evidence" value="ECO:0007669"/>
    <property type="project" value="InterPro"/>
</dbReference>
<dbReference type="PROSITE" id="PS50879">
    <property type="entry name" value="RNASE_H_1"/>
    <property type="match status" value="1"/>
</dbReference>
<dbReference type="InterPro" id="IPR002156">
    <property type="entry name" value="RNaseH_domain"/>
</dbReference>
<evidence type="ECO:0000313" key="4">
    <source>
        <dbReference type="Proteomes" id="UP000024376"/>
    </source>
</evidence>
<evidence type="ECO:0000256" key="1">
    <source>
        <dbReference type="SAM" id="MobiDB-lite"/>
    </source>
</evidence>
<dbReference type="HOGENOM" id="CLU_659203_0_0_1"/>
<dbReference type="SUPFAM" id="SSF53098">
    <property type="entry name" value="Ribonuclease H-like"/>
    <property type="match status" value="1"/>
</dbReference>
<protein>
    <recommendedName>
        <fullName evidence="2">RNase H type-1 domain-containing protein</fullName>
    </recommendedName>
</protein>